<reference evidence="1 2" key="1">
    <citation type="journal article" date="2013" name="Curr. Biol.">
        <title>The Genome of the Foraminiferan Reticulomyxa filosa.</title>
        <authorList>
            <person name="Glockner G."/>
            <person name="Hulsmann N."/>
            <person name="Schleicher M."/>
            <person name="Noegel A.A."/>
            <person name="Eichinger L."/>
            <person name="Gallinger C."/>
            <person name="Pawlowski J."/>
            <person name="Sierra R."/>
            <person name="Euteneuer U."/>
            <person name="Pillet L."/>
            <person name="Moustafa A."/>
            <person name="Platzer M."/>
            <person name="Groth M."/>
            <person name="Szafranski K."/>
            <person name="Schliwa M."/>
        </authorList>
    </citation>
    <scope>NUCLEOTIDE SEQUENCE [LARGE SCALE GENOMIC DNA]</scope>
</reference>
<protein>
    <submittedName>
        <fullName evidence="1">Uncharacterized protein</fullName>
    </submittedName>
</protein>
<name>X6MUA9_RETFI</name>
<organism evidence="1 2">
    <name type="scientific">Reticulomyxa filosa</name>
    <dbReference type="NCBI Taxonomy" id="46433"/>
    <lineage>
        <taxon>Eukaryota</taxon>
        <taxon>Sar</taxon>
        <taxon>Rhizaria</taxon>
        <taxon>Retaria</taxon>
        <taxon>Foraminifera</taxon>
        <taxon>Monothalamids</taxon>
        <taxon>Reticulomyxidae</taxon>
        <taxon>Reticulomyxa</taxon>
    </lineage>
</organism>
<comment type="caution">
    <text evidence="1">The sequence shown here is derived from an EMBL/GenBank/DDBJ whole genome shotgun (WGS) entry which is preliminary data.</text>
</comment>
<evidence type="ECO:0000313" key="2">
    <source>
        <dbReference type="Proteomes" id="UP000023152"/>
    </source>
</evidence>
<dbReference type="OrthoDB" id="427518at2759"/>
<keyword evidence="2" id="KW-1185">Reference proteome</keyword>
<proteinExistence type="predicted"/>
<feature type="non-terminal residue" evidence="1">
    <location>
        <position position="266"/>
    </location>
</feature>
<dbReference type="Proteomes" id="UP000023152">
    <property type="component" value="Unassembled WGS sequence"/>
</dbReference>
<evidence type="ECO:0000313" key="1">
    <source>
        <dbReference type="EMBL" id="ETO17261.1"/>
    </source>
</evidence>
<dbReference type="EMBL" id="ASPP01017015">
    <property type="protein sequence ID" value="ETO17261.1"/>
    <property type="molecule type" value="Genomic_DNA"/>
</dbReference>
<sequence>MSWLLQSVVQGMLCWTLHKTYTDVRKWCDLDEAFRFCRMEMRYFTALSFLNQTRLYKKTYLLSLQSQEDALKMVKRLFPRSTIHIPSHWLRISKVGLLQDVYVDDSGWQPFIWPTRCVNPNLQQVHPRLSTCKPGRQSCVINMHSILKKEEEEEEEEEEKDMKKKKKELKGRPLLCFWRQIEQREPCEEVVGIHYTILKMRCLEACRADTSSSYLDDAVKRSHHLTLRDVSEWLLAWLNFDGDKDVHRRFHHHGGRILRKPLEWLL</sequence>
<dbReference type="AlphaFoldDB" id="X6MUA9"/>
<accession>X6MUA9</accession>
<gene>
    <name evidence="1" type="ORF">RFI_20069</name>
</gene>